<evidence type="ECO:0000256" key="3">
    <source>
        <dbReference type="ARBA" id="ARBA00022692"/>
    </source>
</evidence>
<comment type="similarity">
    <text evidence="2 9">Belongs to the G-protein coupled receptor 1 family.</text>
</comment>
<feature type="transmembrane region" description="Helical" evidence="11">
    <location>
        <begin position="142"/>
        <end position="161"/>
    </location>
</feature>
<keyword evidence="6 11" id="KW-0472">Membrane</keyword>
<dbReference type="PANTHER" id="PTHR24235">
    <property type="entry name" value="NEUROPEPTIDE Y RECEPTOR"/>
    <property type="match status" value="1"/>
</dbReference>
<keyword evidence="7 9" id="KW-0675">Receptor</keyword>
<keyword evidence="3 9" id="KW-0812">Transmembrane</keyword>
<feature type="domain" description="G-protein coupled receptors family 1 profile" evidence="12">
    <location>
        <begin position="84"/>
        <end position="358"/>
    </location>
</feature>
<keyword evidence="13" id="KW-1185">Reference proteome</keyword>
<evidence type="ECO:0000256" key="10">
    <source>
        <dbReference type="SAM" id="MobiDB-lite"/>
    </source>
</evidence>
<feature type="transmembrane region" description="Helical" evidence="11">
    <location>
        <begin position="245"/>
        <end position="268"/>
    </location>
</feature>
<accession>A0AAJ7WHT1</accession>
<dbReference type="RefSeq" id="XP_028967619.1">
    <property type="nucleotide sequence ID" value="XM_029111786.1"/>
</dbReference>
<dbReference type="InterPro" id="IPR017452">
    <property type="entry name" value="GPCR_Rhodpsn_7TM"/>
</dbReference>
<dbReference type="PRINTS" id="PR00237">
    <property type="entry name" value="GPCRRHODOPSN"/>
</dbReference>
<evidence type="ECO:0000256" key="4">
    <source>
        <dbReference type="ARBA" id="ARBA00022989"/>
    </source>
</evidence>
<dbReference type="SUPFAM" id="SSF81321">
    <property type="entry name" value="Family A G protein-coupled receptor-like"/>
    <property type="match status" value="1"/>
</dbReference>
<dbReference type="PANTHER" id="PTHR24235:SF30">
    <property type="entry name" value="NEUROPEPTIDE F RECEPTOR"/>
    <property type="match status" value="1"/>
</dbReference>
<feature type="transmembrane region" description="Helical" evidence="11">
    <location>
        <begin position="302"/>
        <end position="318"/>
    </location>
</feature>
<evidence type="ECO:0000313" key="14">
    <source>
        <dbReference type="RefSeq" id="XP_028967619.1"/>
    </source>
</evidence>
<dbReference type="PROSITE" id="PS00237">
    <property type="entry name" value="G_PROTEIN_RECEP_F1_1"/>
    <property type="match status" value="1"/>
</dbReference>
<name>A0AAJ7WHT1_9ACAR</name>
<keyword evidence="8 9" id="KW-0807">Transducer</keyword>
<evidence type="ECO:0000259" key="12">
    <source>
        <dbReference type="PROSITE" id="PS50262"/>
    </source>
</evidence>
<keyword evidence="5 9" id="KW-0297">G-protein coupled receptor</keyword>
<protein>
    <submittedName>
        <fullName evidence="14">Neuropeptide F receptor</fullName>
    </submittedName>
</protein>
<dbReference type="GO" id="GO:0016020">
    <property type="term" value="C:membrane"/>
    <property type="evidence" value="ECO:0007669"/>
    <property type="project" value="UniProtKB-SubCell"/>
</dbReference>
<feature type="transmembrane region" description="Helical" evidence="11">
    <location>
        <begin position="65"/>
        <end position="93"/>
    </location>
</feature>
<evidence type="ECO:0000256" key="1">
    <source>
        <dbReference type="ARBA" id="ARBA00004141"/>
    </source>
</evidence>
<evidence type="ECO:0000256" key="8">
    <source>
        <dbReference type="ARBA" id="ARBA00023224"/>
    </source>
</evidence>
<dbReference type="GeneID" id="100899508"/>
<dbReference type="Gene3D" id="1.20.1070.10">
    <property type="entry name" value="Rhodopsin 7-helix transmembrane proteins"/>
    <property type="match status" value="1"/>
</dbReference>
<dbReference type="PROSITE" id="PS50262">
    <property type="entry name" value="G_PROTEIN_RECEP_F1_2"/>
    <property type="match status" value="1"/>
</dbReference>
<dbReference type="CDD" id="cd15203">
    <property type="entry name" value="7tmA_NPYR-like"/>
    <property type="match status" value="1"/>
</dbReference>
<dbReference type="SMART" id="SM01381">
    <property type="entry name" value="7TM_GPCR_Srsx"/>
    <property type="match status" value="1"/>
</dbReference>
<reference evidence="14" key="1">
    <citation type="submission" date="2025-08" db="UniProtKB">
        <authorList>
            <consortium name="RefSeq"/>
        </authorList>
    </citation>
    <scope>IDENTIFICATION</scope>
</reference>
<feature type="transmembrane region" description="Helical" evidence="11">
    <location>
        <begin position="338"/>
        <end position="361"/>
    </location>
</feature>
<feature type="compositionally biased region" description="Low complexity" evidence="10">
    <location>
        <begin position="414"/>
        <end position="425"/>
    </location>
</feature>
<comment type="subcellular location">
    <subcellularLocation>
        <location evidence="1">Membrane</location>
        <topology evidence="1">Multi-pass membrane protein</topology>
    </subcellularLocation>
</comment>
<feature type="transmembrane region" description="Helical" evidence="11">
    <location>
        <begin position="181"/>
        <end position="202"/>
    </location>
</feature>
<organism evidence="13 14">
    <name type="scientific">Galendromus occidentalis</name>
    <name type="common">western predatory mite</name>
    <dbReference type="NCBI Taxonomy" id="34638"/>
    <lineage>
        <taxon>Eukaryota</taxon>
        <taxon>Metazoa</taxon>
        <taxon>Ecdysozoa</taxon>
        <taxon>Arthropoda</taxon>
        <taxon>Chelicerata</taxon>
        <taxon>Arachnida</taxon>
        <taxon>Acari</taxon>
        <taxon>Parasitiformes</taxon>
        <taxon>Mesostigmata</taxon>
        <taxon>Gamasina</taxon>
        <taxon>Phytoseioidea</taxon>
        <taxon>Phytoseiidae</taxon>
        <taxon>Typhlodrominae</taxon>
        <taxon>Galendromus</taxon>
    </lineage>
</organism>
<evidence type="ECO:0000256" key="9">
    <source>
        <dbReference type="RuleBase" id="RU000688"/>
    </source>
</evidence>
<dbReference type="GO" id="GO:0004983">
    <property type="term" value="F:neuropeptide Y receptor activity"/>
    <property type="evidence" value="ECO:0007669"/>
    <property type="project" value="InterPro"/>
</dbReference>
<dbReference type="Proteomes" id="UP000694867">
    <property type="component" value="Unplaced"/>
</dbReference>
<gene>
    <name evidence="14" type="primary">LOC100899508</name>
</gene>
<evidence type="ECO:0000256" key="6">
    <source>
        <dbReference type="ARBA" id="ARBA00023136"/>
    </source>
</evidence>
<dbReference type="InterPro" id="IPR000276">
    <property type="entry name" value="GPCR_Rhodpsn"/>
</dbReference>
<evidence type="ECO:0000256" key="11">
    <source>
        <dbReference type="SAM" id="Phobius"/>
    </source>
</evidence>
<evidence type="ECO:0000256" key="7">
    <source>
        <dbReference type="ARBA" id="ARBA00023170"/>
    </source>
</evidence>
<feature type="region of interest" description="Disordered" evidence="10">
    <location>
        <begin position="410"/>
        <end position="435"/>
    </location>
</feature>
<dbReference type="KEGG" id="goe:100899508"/>
<proteinExistence type="inferred from homology"/>
<dbReference type="Pfam" id="PF00001">
    <property type="entry name" value="7tm_1"/>
    <property type="match status" value="1"/>
</dbReference>
<keyword evidence="4 11" id="KW-1133">Transmembrane helix</keyword>
<sequence>MGEISPYDPVGEQQHVALLPTFSSVDQNETFPTNDTNHPIELTARQQELLNNILLKMNIVAIDESSLICLLVAYSILIMTGACGNGLVCLAVFRKAAMRTARNVYIINLAVSDLILCLFTMPFTLVEIVLRFWPLGKSTCKLVAGLEAISIFVSTISITAIAIDRYQVIVHPSREQFRPKVLFLTISSIWLFALVLAIPLFYSKDVEHKVIPANTRNILRQHGFQSEMTSFDYCVENWDHPRGRFYYSIFVLVIQYVLPIVIVSWAYARICKKLHSRMLSKGTKLEEKLLQEQKRVQRTNKLLISITVIYILSWLPLNTLNAYLDYFVTESDPASNKILFACCHMCGMSSACSNPFLYGWLNDNFRKEFKEILGKCFGSHKMQSAVRNTTTDDTRMRKDQISKVNTALVQDVTSPDSKPKVSSVPAIEHSDGSPV</sequence>
<dbReference type="PRINTS" id="PR01012">
    <property type="entry name" value="NRPEPTIDEYR"/>
</dbReference>
<dbReference type="AlphaFoldDB" id="A0AAJ7WHT1"/>
<feature type="transmembrane region" description="Helical" evidence="11">
    <location>
        <begin position="105"/>
        <end position="130"/>
    </location>
</feature>
<evidence type="ECO:0000256" key="5">
    <source>
        <dbReference type="ARBA" id="ARBA00023040"/>
    </source>
</evidence>
<evidence type="ECO:0000256" key="2">
    <source>
        <dbReference type="ARBA" id="ARBA00010663"/>
    </source>
</evidence>
<evidence type="ECO:0000313" key="13">
    <source>
        <dbReference type="Proteomes" id="UP000694867"/>
    </source>
</evidence>
<dbReference type="InterPro" id="IPR000611">
    <property type="entry name" value="NPY_rcpt"/>
</dbReference>